<proteinExistence type="predicted"/>
<dbReference type="EMBL" id="BAABAV010000001">
    <property type="protein sequence ID" value="GAA4268356.1"/>
    <property type="molecule type" value="Genomic_DNA"/>
</dbReference>
<dbReference type="SUPFAM" id="SSF54427">
    <property type="entry name" value="NTF2-like"/>
    <property type="match status" value="1"/>
</dbReference>
<feature type="chain" id="PRO_5047477544" evidence="1">
    <location>
        <begin position="19"/>
        <end position="143"/>
    </location>
</feature>
<feature type="signal peptide" evidence="1">
    <location>
        <begin position="1"/>
        <end position="18"/>
    </location>
</feature>
<dbReference type="Gene3D" id="3.10.450.50">
    <property type="match status" value="1"/>
</dbReference>
<protein>
    <submittedName>
        <fullName evidence="2">Nuclear transport factor 2 family protein</fullName>
    </submittedName>
</protein>
<name>A0ABP8E7X3_9FLAO</name>
<keyword evidence="1" id="KW-0732">Signal</keyword>
<dbReference type="InterPro" id="IPR032710">
    <property type="entry name" value="NTF2-like_dom_sf"/>
</dbReference>
<dbReference type="Proteomes" id="UP001500027">
    <property type="component" value="Unassembled WGS sequence"/>
</dbReference>
<evidence type="ECO:0000313" key="3">
    <source>
        <dbReference type="Proteomes" id="UP001500027"/>
    </source>
</evidence>
<gene>
    <name evidence="2" type="ORF">GCM10022257_04570</name>
</gene>
<dbReference type="RefSeq" id="WP_139001681.1">
    <property type="nucleotide sequence ID" value="NZ_BAABAV010000001.1"/>
</dbReference>
<evidence type="ECO:0000256" key="1">
    <source>
        <dbReference type="SAM" id="SignalP"/>
    </source>
</evidence>
<sequence>MRFYILLFFTFLYLGASAQSNYKEDSEAILAVLESQRMAWSNGDIETFMEGYWKNDSLKFYGAGGITYGWKNTLSRYKEGYPTKDHTGKLEFKINALTQINSDTYYVMGEFFLKRHVGNANGIFMIIFKKINGVWKIIADTSC</sequence>
<reference evidence="3" key="1">
    <citation type="journal article" date="2019" name="Int. J. Syst. Evol. Microbiol.">
        <title>The Global Catalogue of Microorganisms (GCM) 10K type strain sequencing project: providing services to taxonomists for standard genome sequencing and annotation.</title>
        <authorList>
            <consortium name="The Broad Institute Genomics Platform"/>
            <consortium name="The Broad Institute Genome Sequencing Center for Infectious Disease"/>
            <person name="Wu L."/>
            <person name="Ma J."/>
        </authorList>
    </citation>
    <scope>NUCLEOTIDE SEQUENCE [LARGE SCALE GENOMIC DNA]</scope>
    <source>
        <strain evidence="3">JCM 17452</strain>
    </source>
</reference>
<keyword evidence="3" id="KW-1185">Reference proteome</keyword>
<accession>A0ABP8E7X3</accession>
<organism evidence="2 3">
    <name type="scientific">Hyunsoonleella aestuarii</name>
    <dbReference type="NCBI Taxonomy" id="912802"/>
    <lineage>
        <taxon>Bacteria</taxon>
        <taxon>Pseudomonadati</taxon>
        <taxon>Bacteroidota</taxon>
        <taxon>Flavobacteriia</taxon>
        <taxon>Flavobacteriales</taxon>
        <taxon>Flavobacteriaceae</taxon>
    </lineage>
</organism>
<evidence type="ECO:0000313" key="2">
    <source>
        <dbReference type="EMBL" id="GAA4268356.1"/>
    </source>
</evidence>
<comment type="caution">
    <text evidence="2">The sequence shown here is derived from an EMBL/GenBank/DDBJ whole genome shotgun (WGS) entry which is preliminary data.</text>
</comment>